<reference evidence="7" key="1">
    <citation type="submission" date="2017-09" db="EMBL/GenBank/DDBJ databases">
        <title>Depth-based differentiation of microbial function through sediment-hosted aquifers and enrichment of novel symbionts in the deep terrestrial subsurface.</title>
        <authorList>
            <person name="Probst A.J."/>
            <person name="Ladd B."/>
            <person name="Jarett J.K."/>
            <person name="Geller-Mcgrath D.E."/>
            <person name="Sieber C.M.K."/>
            <person name="Emerson J.B."/>
            <person name="Anantharaman K."/>
            <person name="Thomas B.C."/>
            <person name="Malmstrom R."/>
            <person name="Stieglmeier M."/>
            <person name="Klingl A."/>
            <person name="Woyke T."/>
            <person name="Ryan C.M."/>
            <person name="Banfield J.F."/>
        </authorList>
    </citation>
    <scope>NUCLEOTIDE SEQUENCE [LARGE SCALE GENOMIC DNA]</scope>
</reference>
<dbReference type="AlphaFoldDB" id="A0A2H0VGH7"/>
<evidence type="ECO:0000256" key="3">
    <source>
        <dbReference type="ARBA" id="ARBA00023274"/>
    </source>
</evidence>
<evidence type="ECO:0000256" key="4">
    <source>
        <dbReference type="ARBA" id="ARBA00035135"/>
    </source>
</evidence>
<comment type="caution">
    <text evidence="6">The sequence shown here is derived from an EMBL/GenBank/DDBJ whole genome shotgun (WGS) entry which is preliminary data.</text>
</comment>
<dbReference type="GO" id="GO:0006412">
    <property type="term" value="P:translation"/>
    <property type="evidence" value="ECO:0007669"/>
    <property type="project" value="InterPro"/>
</dbReference>
<organism evidence="6 7">
    <name type="scientific">Candidatus Colwellbacteria bacterium CG10_big_fil_rev_8_21_14_0_10_42_22</name>
    <dbReference type="NCBI Taxonomy" id="1974540"/>
    <lineage>
        <taxon>Bacteria</taxon>
        <taxon>Candidatus Colwelliibacteriota</taxon>
    </lineage>
</organism>
<keyword evidence="2" id="KW-0689">Ribosomal protein</keyword>
<evidence type="ECO:0000256" key="2">
    <source>
        <dbReference type="ARBA" id="ARBA00022980"/>
    </source>
</evidence>
<keyword evidence="3" id="KW-0687">Ribonucleoprotein</keyword>
<gene>
    <name evidence="6" type="ORF">COT89_00535</name>
</gene>
<dbReference type="GO" id="GO:0003735">
    <property type="term" value="F:structural constituent of ribosome"/>
    <property type="evidence" value="ECO:0007669"/>
    <property type="project" value="InterPro"/>
</dbReference>
<name>A0A2H0VGH7_9BACT</name>
<dbReference type="InterPro" id="IPR038380">
    <property type="entry name" value="Ribosomal_bS21_sf"/>
</dbReference>
<evidence type="ECO:0000256" key="1">
    <source>
        <dbReference type="ARBA" id="ARBA00006640"/>
    </source>
</evidence>
<dbReference type="EMBL" id="PFAH01000002">
    <property type="protein sequence ID" value="PIR98188.1"/>
    <property type="molecule type" value="Genomic_DNA"/>
</dbReference>
<feature type="compositionally biased region" description="Basic residues" evidence="5">
    <location>
        <begin position="37"/>
        <end position="53"/>
    </location>
</feature>
<dbReference type="Proteomes" id="UP000231466">
    <property type="component" value="Unassembled WGS sequence"/>
</dbReference>
<comment type="similarity">
    <text evidence="1">Belongs to the bacterial ribosomal protein bS21 family.</text>
</comment>
<evidence type="ECO:0000313" key="7">
    <source>
        <dbReference type="Proteomes" id="UP000231466"/>
    </source>
</evidence>
<dbReference type="GO" id="GO:1990904">
    <property type="term" value="C:ribonucleoprotein complex"/>
    <property type="evidence" value="ECO:0007669"/>
    <property type="project" value="UniProtKB-KW"/>
</dbReference>
<protein>
    <recommendedName>
        <fullName evidence="4">Small ribosomal subunit protein bS21</fullName>
    </recommendedName>
</protein>
<dbReference type="GO" id="GO:0005840">
    <property type="term" value="C:ribosome"/>
    <property type="evidence" value="ECO:0007669"/>
    <property type="project" value="UniProtKB-KW"/>
</dbReference>
<accession>A0A2H0VGH7</accession>
<evidence type="ECO:0000313" key="6">
    <source>
        <dbReference type="EMBL" id="PIR98188.1"/>
    </source>
</evidence>
<dbReference type="Gene3D" id="1.20.5.1150">
    <property type="entry name" value="Ribosomal protein S8"/>
    <property type="match status" value="1"/>
</dbReference>
<evidence type="ECO:0000256" key="5">
    <source>
        <dbReference type="SAM" id="MobiDB-lite"/>
    </source>
</evidence>
<dbReference type="InterPro" id="IPR001911">
    <property type="entry name" value="Ribosomal_bS21"/>
</dbReference>
<proteinExistence type="inferred from homology"/>
<dbReference type="Pfam" id="PF01165">
    <property type="entry name" value="Ribosomal_S21"/>
    <property type="match status" value="1"/>
</dbReference>
<feature type="compositionally biased region" description="Basic and acidic residues" evidence="5">
    <location>
        <begin position="54"/>
        <end position="67"/>
    </location>
</feature>
<sequence>MANINLKKKDGESTNSLVYRFGKKVMRSGILREAKKRRYNERPINRNKRRASALHREEKRKEIEKARRMGTFKF</sequence>
<feature type="region of interest" description="Disordered" evidence="5">
    <location>
        <begin position="37"/>
        <end position="74"/>
    </location>
</feature>